<protein>
    <recommendedName>
        <fullName evidence="6">Transcription antitermination protein NusB</fullName>
    </recommendedName>
    <alternativeName>
        <fullName evidence="6">Antitermination factor NusB</fullName>
    </alternativeName>
</protein>
<evidence type="ECO:0000256" key="1">
    <source>
        <dbReference type="ARBA" id="ARBA00005952"/>
    </source>
</evidence>
<dbReference type="PANTHER" id="PTHR11078">
    <property type="entry name" value="N UTILIZATION SUBSTANCE PROTEIN B-RELATED"/>
    <property type="match status" value="1"/>
</dbReference>
<dbReference type="HAMAP" id="MF_00073">
    <property type="entry name" value="NusB"/>
    <property type="match status" value="1"/>
</dbReference>
<dbReference type="EMBL" id="CYHF01000006">
    <property type="protein sequence ID" value="CUA97586.1"/>
    <property type="molecule type" value="Genomic_DNA"/>
</dbReference>
<dbReference type="NCBIfam" id="TIGR01951">
    <property type="entry name" value="nusB"/>
    <property type="match status" value="1"/>
</dbReference>
<evidence type="ECO:0000256" key="3">
    <source>
        <dbReference type="ARBA" id="ARBA00022884"/>
    </source>
</evidence>
<gene>
    <name evidence="6" type="primary">nusB</name>
    <name evidence="9" type="ORF">Ga0061069_10612</name>
</gene>
<feature type="domain" description="NusB/RsmB/TIM44" evidence="8">
    <location>
        <begin position="12"/>
        <end position="136"/>
    </location>
</feature>
<feature type="region of interest" description="Disordered" evidence="7">
    <location>
        <begin position="144"/>
        <end position="204"/>
    </location>
</feature>
<dbReference type="InterPro" id="IPR035926">
    <property type="entry name" value="NusB-like_sf"/>
</dbReference>
<dbReference type="PANTHER" id="PTHR11078:SF3">
    <property type="entry name" value="ANTITERMINATION NUSB DOMAIN-CONTAINING PROTEIN"/>
    <property type="match status" value="1"/>
</dbReference>
<organism evidence="9 10">
    <name type="scientific">Thiomonas bhubaneswarensis</name>
    <dbReference type="NCBI Taxonomy" id="339866"/>
    <lineage>
        <taxon>Bacteria</taxon>
        <taxon>Pseudomonadati</taxon>
        <taxon>Pseudomonadota</taxon>
        <taxon>Betaproteobacteria</taxon>
        <taxon>Burkholderiales</taxon>
        <taxon>Thiomonas</taxon>
    </lineage>
</organism>
<sequence>MSASTAPKSARRKSRELAFQGIYEWLIAGSDAGAIEAFLHERYPTIKLDDEHFQSLLHGALADAGALDALIQPHIDRQTSELSPVEHALLLMGTFELQRHPNVPYRVVINEAVELGKVYGGTDGYKYVNGVLDRIAAVVRKTEVEAANQSHPQEPRAADDSPPPNPYANVPVSRKAKAPITSKGRAAASSPRRASASPRTPRKD</sequence>
<keyword evidence="10" id="KW-1185">Reference proteome</keyword>
<dbReference type="GO" id="GO:0006353">
    <property type="term" value="P:DNA-templated transcription termination"/>
    <property type="evidence" value="ECO:0007669"/>
    <property type="project" value="UniProtKB-UniRule"/>
</dbReference>
<evidence type="ECO:0000256" key="2">
    <source>
        <dbReference type="ARBA" id="ARBA00022814"/>
    </source>
</evidence>
<comment type="similarity">
    <text evidence="1 6">Belongs to the NusB family.</text>
</comment>
<dbReference type="GO" id="GO:0031564">
    <property type="term" value="P:transcription antitermination"/>
    <property type="evidence" value="ECO:0007669"/>
    <property type="project" value="UniProtKB-KW"/>
</dbReference>
<evidence type="ECO:0000256" key="5">
    <source>
        <dbReference type="ARBA" id="ARBA00023163"/>
    </source>
</evidence>
<evidence type="ECO:0000313" key="9">
    <source>
        <dbReference type="EMBL" id="CUA97586.1"/>
    </source>
</evidence>
<evidence type="ECO:0000256" key="4">
    <source>
        <dbReference type="ARBA" id="ARBA00023015"/>
    </source>
</evidence>
<reference evidence="10" key="1">
    <citation type="submission" date="2015-08" db="EMBL/GenBank/DDBJ databases">
        <authorList>
            <person name="Varghese N."/>
        </authorList>
    </citation>
    <scope>NUCLEOTIDE SEQUENCE [LARGE SCALE GENOMIC DNA]</scope>
    <source>
        <strain evidence="10">DSM 18181</strain>
    </source>
</reference>
<dbReference type="InterPro" id="IPR006027">
    <property type="entry name" value="NusB_RsmB_TIM44"/>
</dbReference>
<dbReference type="Pfam" id="PF01029">
    <property type="entry name" value="NusB"/>
    <property type="match status" value="1"/>
</dbReference>
<proteinExistence type="inferred from homology"/>
<dbReference type="SUPFAM" id="SSF48013">
    <property type="entry name" value="NusB-like"/>
    <property type="match status" value="1"/>
</dbReference>
<keyword evidence="3 6" id="KW-0694">RNA-binding</keyword>
<dbReference type="STRING" id="339866.GCA_001418255_01805"/>
<keyword evidence="5 6" id="KW-0804">Transcription</keyword>
<dbReference type="Proteomes" id="UP000183649">
    <property type="component" value="Unassembled WGS sequence"/>
</dbReference>
<evidence type="ECO:0000259" key="8">
    <source>
        <dbReference type="Pfam" id="PF01029"/>
    </source>
</evidence>
<dbReference type="RefSeq" id="WP_055450696.1">
    <property type="nucleotide sequence ID" value="NZ_CYHF01000006.1"/>
</dbReference>
<name>A0A0K6I3E2_9BURK</name>
<keyword evidence="4 6" id="KW-0805">Transcription regulation</keyword>
<dbReference type="AlphaFoldDB" id="A0A0K6I3E2"/>
<dbReference type="GO" id="GO:0005829">
    <property type="term" value="C:cytosol"/>
    <property type="evidence" value="ECO:0007669"/>
    <property type="project" value="TreeGrafter"/>
</dbReference>
<evidence type="ECO:0000313" key="10">
    <source>
        <dbReference type="Proteomes" id="UP000183649"/>
    </source>
</evidence>
<feature type="compositionally biased region" description="Low complexity" evidence="7">
    <location>
        <begin position="185"/>
        <end position="204"/>
    </location>
</feature>
<evidence type="ECO:0000256" key="6">
    <source>
        <dbReference type="HAMAP-Rule" id="MF_00073"/>
    </source>
</evidence>
<dbReference type="InterPro" id="IPR011605">
    <property type="entry name" value="NusB_fam"/>
</dbReference>
<comment type="function">
    <text evidence="6">Involved in transcription antitermination. Required for transcription of ribosomal RNA (rRNA) genes. Binds specifically to the boxA antiterminator sequence of the ribosomal RNA (rrn) operons.</text>
</comment>
<dbReference type="GO" id="GO:0003723">
    <property type="term" value="F:RNA binding"/>
    <property type="evidence" value="ECO:0007669"/>
    <property type="project" value="UniProtKB-UniRule"/>
</dbReference>
<dbReference type="OrthoDB" id="9789556at2"/>
<accession>A0A0K6I3E2</accession>
<keyword evidence="2 6" id="KW-0889">Transcription antitermination</keyword>
<dbReference type="Gene3D" id="1.10.940.10">
    <property type="entry name" value="NusB-like"/>
    <property type="match status" value="1"/>
</dbReference>
<evidence type="ECO:0000256" key="7">
    <source>
        <dbReference type="SAM" id="MobiDB-lite"/>
    </source>
</evidence>